<evidence type="ECO:0000313" key="2">
    <source>
        <dbReference type="Proteomes" id="UP000255193"/>
    </source>
</evidence>
<proteinExistence type="predicted"/>
<evidence type="ECO:0000313" key="1">
    <source>
        <dbReference type="EMBL" id="STZ01700.1"/>
    </source>
</evidence>
<dbReference type="CDD" id="cd21060">
    <property type="entry name" value="CdiI_NC101"/>
    <property type="match status" value="1"/>
</dbReference>
<dbReference type="Proteomes" id="UP000255193">
    <property type="component" value="Unassembled WGS sequence"/>
</dbReference>
<accession>A0A378QMP2</accession>
<protein>
    <submittedName>
        <fullName evidence="1">Uncharacterized protein</fullName>
    </submittedName>
</protein>
<organism evidence="1 2">
    <name type="scientific">Faucicola atlantae</name>
    <dbReference type="NCBI Taxonomy" id="34059"/>
    <lineage>
        <taxon>Bacteria</taxon>
        <taxon>Pseudomonadati</taxon>
        <taxon>Pseudomonadota</taxon>
        <taxon>Gammaproteobacteria</taxon>
        <taxon>Moraxellales</taxon>
        <taxon>Moraxellaceae</taxon>
        <taxon>Faucicola</taxon>
    </lineage>
</organism>
<dbReference type="EMBL" id="UGQA01000005">
    <property type="protein sequence ID" value="STZ01700.1"/>
    <property type="molecule type" value="Genomic_DNA"/>
</dbReference>
<gene>
    <name evidence="1" type="ORF">NCTC11091_02173</name>
</gene>
<sequence>MNISILNDIAEQYYNRKREIDLILEEIERNIRDLLSGISDSKTIEEKKNILGKLFVLQTDLYNLVYKYDYPVNKFISNFVYEFDRQDNESIDYLIREIENNTDFLID</sequence>
<reference evidence="1 2" key="1">
    <citation type="submission" date="2018-06" db="EMBL/GenBank/DDBJ databases">
        <authorList>
            <consortium name="Pathogen Informatics"/>
            <person name="Doyle S."/>
        </authorList>
    </citation>
    <scope>NUCLEOTIDE SEQUENCE [LARGE SCALE GENOMIC DNA]</scope>
    <source>
        <strain evidence="1 2">NCTC11091</strain>
    </source>
</reference>
<name>A0A378QMP2_9GAMM</name>
<dbReference type="RefSeq" id="WP_067059471.1">
    <property type="nucleotide sequence ID" value="NZ_MXAO01000016.1"/>
</dbReference>
<dbReference type="InterPro" id="IPR049759">
    <property type="entry name" value="CdiI-like"/>
</dbReference>
<dbReference type="AlphaFoldDB" id="A0A378QMP2"/>